<dbReference type="GO" id="GO:0045547">
    <property type="term" value="F:ditrans,polycis-polyprenyl diphosphate synthase [(2E,6E)-farnesyl diphosphate specific] activity"/>
    <property type="evidence" value="ECO:0007669"/>
    <property type="project" value="TreeGrafter"/>
</dbReference>
<dbReference type="RefSeq" id="WP_039310814.1">
    <property type="nucleotide sequence ID" value="NZ_CP006905.1"/>
</dbReference>
<reference evidence="3 4" key="1">
    <citation type="journal article" date="2015" name="Infect. Genet. Evol.">
        <title>Genomic sequences of six botulinum neurotoxin-producing strains representing three clostridial species illustrate the mobility and diversity of botulinum neurotoxin genes.</title>
        <authorList>
            <person name="Smith T.J."/>
            <person name="Hill K.K."/>
            <person name="Xie G."/>
            <person name="Foley B.T."/>
            <person name="Williamson C.H."/>
            <person name="Foster J.T."/>
            <person name="Johnson S.L."/>
            <person name="Chertkov O."/>
            <person name="Teshima H."/>
            <person name="Gibbons H.S."/>
            <person name="Johnsky L.A."/>
            <person name="Karavis M.A."/>
            <person name="Smith L.A."/>
        </authorList>
    </citation>
    <scope>NUCLEOTIDE SEQUENCE [LARGE SCALE GENOMIC DNA]</scope>
    <source>
        <strain evidence="3 4">Sullivan</strain>
    </source>
</reference>
<dbReference type="eggNOG" id="COG0020">
    <property type="taxonomic scope" value="Bacteria"/>
</dbReference>
<evidence type="ECO:0000256" key="1">
    <source>
        <dbReference type="ARBA" id="ARBA00022679"/>
    </source>
</evidence>
<organism evidence="3 4">
    <name type="scientific">Clostridium baratii str. Sullivan</name>
    <dbReference type="NCBI Taxonomy" id="1415775"/>
    <lineage>
        <taxon>Bacteria</taxon>
        <taxon>Bacillati</taxon>
        <taxon>Bacillota</taxon>
        <taxon>Clostridia</taxon>
        <taxon>Eubacteriales</taxon>
        <taxon>Clostridiaceae</taxon>
        <taxon>Clostridium</taxon>
    </lineage>
</organism>
<dbReference type="SUPFAM" id="SSF64005">
    <property type="entry name" value="Undecaprenyl diphosphate synthase"/>
    <property type="match status" value="1"/>
</dbReference>
<keyword evidence="1" id="KW-0808">Transferase</keyword>
<sequence length="213" mass="24428">MRIPNHIGIIPDGNRRYASSLGLSKDKGYSLGILPGLILFKQCQKIGVKELTFYGFTVDNTKRPVIQKNAFIDACIESVKLLTKEDAEILVIGNKDSKNFPKELLPYTTRKKFGKGGMKVNFLVNYGWQWDLYSLKKSEDLNKNITSSIQSNDVSRIDLIIRWGGRRRLSGFLPVQSVYSDFYIIDDLWPDFKEHHLFDALNWYNEQDITLGG</sequence>
<dbReference type="Pfam" id="PF01255">
    <property type="entry name" value="Prenyltransf"/>
    <property type="match status" value="1"/>
</dbReference>
<protein>
    <submittedName>
        <fullName evidence="3">Undecaprenyl diphosphate synthase family protein</fullName>
    </submittedName>
</protein>
<dbReference type="AlphaFoldDB" id="A0A0A7FW93"/>
<dbReference type="PANTHER" id="PTHR10291:SF43">
    <property type="entry name" value="DEHYDRODOLICHYL DIPHOSPHATE SYNTHASE COMPLEX SUBUNIT DHDDS"/>
    <property type="match status" value="1"/>
</dbReference>
<keyword evidence="4" id="KW-1185">Reference proteome</keyword>
<accession>A0A0A7FW93</accession>
<dbReference type="STRING" id="1561.NPD11_2823"/>
<comment type="similarity">
    <text evidence="2">Belongs to the UPP synthase family. Z-FPP synthase subfamily.</text>
</comment>
<dbReference type="CDD" id="cd00475">
    <property type="entry name" value="Cis_IPPS"/>
    <property type="match status" value="1"/>
</dbReference>
<name>A0A0A7FW93_9CLOT</name>
<gene>
    <name evidence="3" type="ORF">U729_152</name>
</gene>
<evidence type="ECO:0000313" key="4">
    <source>
        <dbReference type="Proteomes" id="UP000030635"/>
    </source>
</evidence>
<dbReference type="Proteomes" id="UP000030635">
    <property type="component" value="Chromosome"/>
</dbReference>
<dbReference type="OrthoDB" id="4191603at2"/>
<dbReference type="KEGG" id="cbv:U729_152"/>
<dbReference type="InterPro" id="IPR036424">
    <property type="entry name" value="UPP_synth-like_sf"/>
</dbReference>
<evidence type="ECO:0000313" key="3">
    <source>
        <dbReference type="EMBL" id="AIY83899.1"/>
    </source>
</evidence>
<dbReference type="Gene3D" id="3.40.1180.10">
    <property type="entry name" value="Decaprenyl diphosphate synthase-like"/>
    <property type="match status" value="1"/>
</dbReference>
<dbReference type="InterPro" id="IPR001441">
    <property type="entry name" value="UPP_synth-like"/>
</dbReference>
<dbReference type="PANTHER" id="PTHR10291">
    <property type="entry name" value="DEHYDRODOLICHYL DIPHOSPHATE SYNTHASE FAMILY MEMBER"/>
    <property type="match status" value="1"/>
</dbReference>
<proteinExistence type="inferred from homology"/>
<dbReference type="EMBL" id="CP006905">
    <property type="protein sequence ID" value="AIY83899.1"/>
    <property type="molecule type" value="Genomic_DNA"/>
</dbReference>
<dbReference type="HOGENOM" id="CLU_038505_1_1_9"/>
<dbReference type="GO" id="GO:0016094">
    <property type="term" value="P:polyprenol biosynthetic process"/>
    <property type="evidence" value="ECO:0007669"/>
    <property type="project" value="TreeGrafter"/>
</dbReference>
<dbReference type="GeneID" id="60853662"/>
<evidence type="ECO:0000256" key="2">
    <source>
        <dbReference type="ARBA" id="ARBA00038453"/>
    </source>
</evidence>